<keyword evidence="4 9" id="KW-0812">Transmembrane</keyword>
<keyword evidence="6" id="KW-0653">Protein transport</keyword>
<feature type="transmembrane region" description="Helical" evidence="9">
    <location>
        <begin position="133"/>
        <end position="164"/>
    </location>
</feature>
<sequence length="495" mass="56755">MAVSVKDDPSLPCTTFRFWVLSTLFTSLGAAVSEFYYFRSNGGGYSIFFVLLVSYIVGKWMARVLPVDEFKFYKWKFTLNPGPFNVKEHVLIAVAAGAGGGSAYGTWPSNLVFSSLFSTLHGDVSDTRDKLKFFVATFTIMFVWQFLPQFMFPLLTSIALLCLIKPYNNDIVRMGSGYHGVGILNFSLDWNAIGQPGPLYTPWWAQVNWYVGVIVGAWIIAPILYYNDFWMAKKFPLLATYSLNKDGERYNQSAIIDFNTGSLNETAYKEYGPVYLSVTFTVGYFYSFIAFTAAITHVILFYGDEIWDRFKASRSEEVEDVHCKMMRNYEGHYMKIPPKAMFTAQMWGTVVGAFVNYWILQLIIYAKRPFLDGTMRDPTGQWTGYRSQVFNTASIIWGLIGPGRTFGSDSMYHSLLWGFPIGFLAPVPFYFLHKKFPKAKFNLVTIPLICNGLSILPGTYTNFIITGFIAAYLSQRWAYHRYPKWWKNMIWIRFI</sequence>
<keyword evidence="5" id="KW-0571">Peptide transport</keyword>
<dbReference type="PANTHER" id="PTHR22601">
    <property type="entry name" value="ISP4 LIKE PROTEIN"/>
    <property type="match status" value="1"/>
</dbReference>
<evidence type="ECO:0000256" key="1">
    <source>
        <dbReference type="ARBA" id="ARBA00004141"/>
    </source>
</evidence>
<evidence type="ECO:0000256" key="6">
    <source>
        <dbReference type="ARBA" id="ARBA00022927"/>
    </source>
</evidence>
<dbReference type="InterPro" id="IPR004813">
    <property type="entry name" value="OPT"/>
</dbReference>
<comment type="caution">
    <text evidence="10">The sequence shown here is derived from an EMBL/GenBank/DDBJ whole genome shotgun (WGS) entry which is preliminary data.</text>
</comment>
<dbReference type="EMBL" id="CAJVQB010007476">
    <property type="protein sequence ID" value="CAG8704106.1"/>
    <property type="molecule type" value="Genomic_DNA"/>
</dbReference>
<dbReference type="Pfam" id="PF03169">
    <property type="entry name" value="OPT"/>
    <property type="match status" value="2"/>
</dbReference>
<feature type="transmembrane region" description="Helical" evidence="9">
    <location>
        <begin position="344"/>
        <end position="366"/>
    </location>
</feature>
<feature type="transmembrane region" description="Helical" evidence="9">
    <location>
        <begin position="45"/>
        <end position="62"/>
    </location>
</feature>
<evidence type="ECO:0000256" key="9">
    <source>
        <dbReference type="SAM" id="Phobius"/>
    </source>
</evidence>
<comment type="similarity">
    <text evidence="2">Belongs to the oligopeptide OPT transporter family.</text>
</comment>
<feature type="transmembrane region" description="Helical" evidence="9">
    <location>
        <begin position="411"/>
        <end position="432"/>
    </location>
</feature>
<feature type="transmembrane region" description="Helical" evidence="9">
    <location>
        <begin position="284"/>
        <end position="303"/>
    </location>
</feature>
<evidence type="ECO:0000313" key="11">
    <source>
        <dbReference type="Proteomes" id="UP000789901"/>
    </source>
</evidence>
<feature type="transmembrane region" description="Helical" evidence="9">
    <location>
        <begin position="207"/>
        <end position="226"/>
    </location>
</feature>
<keyword evidence="3" id="KW-0813">Transport</keyword>
<evidence type="ECO:0000256" key="4">
    <source>
        <dbReference type="ARBA" id="ARBA00022692"/>
    </source>
</evidence>
<keyword evidence="11" id="KW-1185">Reference proteome</keyword>
<evidence type="ECO:0000256" key="2">
    <source>
        <dbReference type="ARBA" id="ARBA00008807"/>
    </source>
</evidence>
<name>A0ABN7UYT9_GIGMA</name>
<reference evidence="10 11" key="1">
    <citation type="submission" date="2021-06" db="EMBL/GenBank/DDBJ databases">
        <authorList>
            <person name="Kallberg Y."/>
            <person name="Tangrot J."/>
            <person name="Rosling A."/>
        </authorList>
    </citation>
    <scope>NUCLEOTIDE SEQUENCE [LARGE SCALE GENOMIC DNA]</scope>
    <source>
        <strain evidence="10 11">120-4 pot B 10/14</strain>
    </source>
</reference>
<accession>A0ABN7UYT9</accession>
<keyword evidence="8 9" id="KW-0472">Membrane</keyword>
<gene>
    <name evidence="10" type="ORF">GMARGA_LOCUS12323</name>
</gene>
<proteinExistence type="inferred from homology"/>
<evidence type="ECO:0000256" key="8">
    <source>
        <dbReference type="ARBA" id="ARBA00023136"/>
    </source>
</evidence>
<evidence type="ECO:0000313" key="10">
    <source>
        <dbReference type="EMBL" id="CAG8704106.1"/>
    </source>
</evidence>
<feature type="transmembrane region" description="Helical" evidence="9">
    <location>
        <begin position="16"/>
        <end position="38"/>
    </location>
</feature>
<keyword evidence="7 9" id="KW-1133">Transmembrane helix</keyword>
<feature type="transmembrane region" description="Helical" evidence="9">
    <location>
        <begin position="462"/>
        <end position="479"/>
    </location>
</feature>
<organism evidence="10 11">
    <name type="scientific">Gigaspora margarita</name>
    <dbReference type="NCBI Taxonomy" id="4874"/>
    <lineage>
        <taxon>Eukaryota</taxon>
        <taxon>Fungi</taxon>
        <taxon>Fungi incertae sedis</taxon>
        <taxon>Mucoromycota</taxon>
        <taxon>Glomeromycotina</taxon>
        <taxon>Glomeromycetes</taxon>
        <taxon>Diversisporales</taxon>
        <taxon>Gigasporaceae</taxon>
        <taxon>Gigaspora</taxon>
    </lineage>
</organism>
<dbReference type="Proteomes" id="UP000789901">
    <property type="component" value="Unassembled WGS sequence"/>
</dbReference>
<evidence type="ECO:0000256" key="5">
    <source>
        <dbReference type="ARBA" id="ARBA00022856"/>
    </source>
</evidence>
<protein>
    <submittedName>
        <fullName evidence="10">20645_t:CDS:1</fullName>
    </submittedName>
</protein>
<evidence type="ECO:0000256" key="7">
    <source>
        <dbReference type="ARBA" id="ARBA00022989"/>
    </source>
</evidence>
<evidence type="ECO:0000256" key="3">
    <source>
        <dbReference type="ARBA" id="ARBA00022448"/>
    </source>
</evidence>
<dbReference type="InterPro" id="IPR004648">
    <property type="entry name" value="Oligpept_transpt"/>
</dbReference>
<comment type="subcellular location">
    <subcellularLocation>
        <location evidence="1">Membrane</location>
        <topology evidence="1">Multi-pass membrane protein</topology>
    </subcellularLocation>
</comment>